<name>H6X488_9CAUD</name>
<gene>
    <name evidence="1" type="ORF">RaK2_00281</name>
</gene>
<proteinExistence type="predicted"/>
<accession>H6X488</accession>
<dbReference type="GeneID" id="14012869"/>
<protein>
    <submittedName>
        <fullName evidence="1">Uncharacterized protein</fullName>
    </submittedName>
</protein>
<reference evidence="1 2" key="1">
    <citation type="journal article" date="2012" name="J. Virol.">
        <title>Genome of Klebsiella sp.-Infecting Bacteriophage vB_KleM_RaK2.</title>
        <authorList>
            <person name="Simoliunas E."/>
            <person name="Kaliniene L."/>
            <person name="Truncaite L."/>
            <person name="Klausa V."/>
            <person name="Zajanckauskaite A."/>
            <person name="Meskys R."/>
        </authorList>
    </citation>
    <scope>NUCLEOTIDE SEQUENCE [LARGE SCALE GENOMIC DNA]</scope>
</reference>
<organism evidence="1 2">
    <name type="scientific">Klebsiella phage vB_KleM_RaK2</name>
    <dbReference type="NCBI Taxonomy" id="1147094"/>
    <lineage>
        <taxon>Viruses</taxon>
        <taxon>Duplodnaviria</taxon>
        <taxon>Heunggongvirae</taxon>
        <taxon>Uroviricota</taxon>
        <taxon>Caudoviricetes</taxon>
        <taxon>Alcyoneusvirus</taxon>
        <taxon>Alcyoneusvirus RaK2</taxon>
    </lineage>
</organism>
<dbReference type="Proteomes" id="UP000007524">
    <property type="component" value="Segment"/>
</dbReference>
<dbReference type="RefSeq" id="YP_007007436.1">
    <property type="nucleotide sequence ID" value="NC_019526.1"/>
</dbReference>
<keyword evidence="2" id="KW-1185">Reference proteome</keyword>
<dbReference type="EMBL" id="JQ513383">
    <property type="protein sequence ID" value="AFA44554.1"/>
    <property type="molecule type" value="Genomic_DNA"/>
</dbReference>
<evidence type="ECO:0000313" key="2">
    <source>
        <dbReference type="Proteomes" id="UP000007524"/>
    </source>
</evidence>
<dbReference type="OrthoDB" id="28727at10239"/>
<sequence>MLIKETGSKINFIDVNDVYVGYDISQSCCEHAGWFIHPMQCESPYIEEYGDSYSGIVNKEFDLNGFVFDTKFVEYSTKDTDSGAMVIFRMVKGNNQLFLHLFNVHNGYYGHGFDTNLPCGNGCL</sequence>
<evidence type="ECO:0000313" key="1">
    <source>
        <dbReference type="EMBL" id="AFA44554.1"/>
    </source>
</evidence>
<dbReference type="KEGG" id="vg:14012869"/>